<gene>
    <name evidence="3" type="ORF">GRF29_106g1778677</name>
</gene>
<dbReference type="PANTHER" id="PTHR10622:SF12">
    <property type="entry name" value="HET DOMAIN-CONTAINING PROTEIN"/>
    <property type="match status" value="1"/>
</dbReference>
<protein>
    <recommendedName>
        <fullName evidence="5">Heterokaryon incompatibility domain-containing protein</fullName>
    </recommendedName>
</protein>
<comment type="caution">
    <text evidence="3">The sequence shown here is derived from an EMBL/GenBank/DDBJ whole genome shotgun (WGS) entry which is preliminary data.</text>
</comment>
<dbReference type="Pfam" id="PF26640">
    <property type="entry name" value="DUF8212"/>
    <property type="match status" value="1"/>
</dbReference>
<keyword evidence="4" id="KW-1185">Reference proteome</keyword>
<evidence type="ECO:0000259" key="1">
    <source>
        <dbReference type="Pfam" id="PF06985"/>
    </source>
</evidence>
<dbReference type="InterPro" id="IPR010730">
    <property type="entry name" value="HET"/>
</dbReference>
<feature type="domain" description="DUF8212" evidence="2">
    <location>
        <begin position="229"/>
        <end position="252"/>
    </location>
</feature>
<dbReference type="Pfam" id="PF06985">
    <property type="entry name" value="HET"/>
    <property type="match status" value="1"/>
</dbReference>
<dbReference type="PANTHER" id="PTHR10622">
    <property type="entry name" value="HET DOMAIN-CONTAINING PROTEIN"/>
    <property type="match status" value="1"/>
</dbReference>
<accession>A0AAN6LWS2</accession>
<dbReference type="AlphaFoldDB" id="A0AAN6LWS2"/>
<feature type="domain" description="Heterokaryon incompatibility" evidence="1">
    <location>
        <begin position="24"/>
        <end position="114"/>
    </location>
</feature>
<sequence length="536" mass="60739">MRLINCRTRPLQLESFGDEDRPAFVILSHTWEAGEVTYQDFANVDLRTTLNGWSKLEGACRMSRESGFDYLWMDTCCIDKQNTAELAESINSMFQWYNDADLCLVYISDYDAVSTDSKALSESRWFERGWTLQELIAPKIVSFHDREWRLFGTRSSMLAELSAITNIGAEVLSPAEDVDLRDMLDDIPVARRMSWAAKRKTTKKEDIAYCLLGIFGVNMPMLYGEGAAAFRRLQEEIIKDSNDLTLFAWKSQDGNPVGYRGILASSPSEFILASNLEAVNEAKFNPEYSMSNKGLRIQTLLYPTDTDQVIMPLYCRYKEDPSKEIGVVLKHQGASLYVRARPNALGQIKTNTPILAGRSNIFVAKRVKVNVEKTLKAVHRNAFHIKFDLRPAKSIQLINTSPSELWDSENNMFITSGLRNFTAYHRFMISGAQHGQFVFACGTSEQSGPWVHVEDERGQMFRAAGENNLQRVAEIGKRMGLRNDKHDILVLAPGGTFWKMKVGTVQVTCLKQSVRGEPGIVIMLKVERNNPLFTRF</sequence>
<name>A0AAN6LWS2_9PLEO</name>
<reference evidence="3 4" key="1">
    <citation type="submission" date="2021-02" db="EMBL/GenBank/DDBJ databases">
        <title>Genome assembly of Pseudopithomyces chartarum.</title>
        <authorList>
            <person name="Jauregui R."/>
            <person name="Singh J."/>
            <person name="Voisey C."/>
        </authorList>
    </citation>
    <scope>NUCLEOTIDE SEQUENCE [LARGE SCALE GENOMIC DNA]</scope>
    <source>
        <strain evidence="3 4">AGR01</strain>
    </source>
</reference>
<evidence type="ECO:0000259" key="2">
    <source>
        <dbReference type="Pfam" id="PF26640"/>
    </source>
</evidence>
<evidence type="ECO:0000313" key="4">
    <source>
        <dbReference type="Proteomes" id="UP001280581"/>
    </source>
</evidence>
<evidence type="ECO:0000313" key="3">
    <source>
        <dbReference type="EMBL" id="KAK3204120.1"/>
    </source>
</evidence>
<organism evidence="3 4">
    <name type="scientific">Pseudopithomyces chartarum</name>
    <dbReference type="NCBI Taxonomy" id="1892770"/>
    <lineage>
        <taxon>Eukaryota</taxon>
        <taxon>Fungi</taxon>
        <taxon>Dikarya</taxon>
        <taxon>Ascomycota</taxon>
        <taxon>Pezizomycotina</taxon>
        <taxon>Dothideomycetes</taxon>
        <taxon>Pleosporomycetidae</taxon>
        <taxon>Pleosporales</taxon>
        <taxon>Massarineae</taxon>
        <taxon>Didymosphaeriaceae</taxon>
        <taxon>Pseudopithomyces</taxon>
    </lineage>
</organism>
<dbReference type="Proteomes" id="UP001280581">
    <property type="component" value="Unassembled WGS sequence"/>
</dbReference>
<proteinExistence type="predicted"/>
<dbReference type="EMBL" id="WVTA01000010">
    <property type="protein sequence ID" value="KAK3204120.1"/>
    <property type="molecule type" value="Genomic_DNA"/>
</dbReference>
<evidence type="ECO:0008006" key="5">
    <source>
        <dbReference type="Google" id="ProtNLM"/>
    </source>
</evidence>
<dbReference type="InterPro" id="IPR058525">
    <property type="entry name" value="DUF8212"/>
</dbReference>